<dbReference type="RefSeq" id="WP_047811301.1">
    <property type="nucleotide sequence ID" value="NZ_LDZY01000013.1"/>
</dbReference>
<evidence type="ECO:0000313" key="3">
    <source>
        <dbReference type="EMBL" id="KLU64560.1"/>
    </source>
</evidence>
<accession>A0A0J1FM69</accession>
<dbReference type="PATRIC" id="fig|476652.3.peg.3699"/>
<dbReference type="STRING" id="476652.DEAC_c35060"/>
<name>A0A0J1FM69_9FIRM</name>
<dbReference type="Proteomes" id="UP000036356">
    <property type="component" value="Unassembled WGS sequence"/>
</dbReference>
<proteinExistence type="predicted"/>
<gene>
    <name evidence="3" type="ORF">DEAC_c35060</name>
</gene>
<feature type="region of interest" description="Disordered" evidence="1">
    <location>
        <begin position="144"/>
        <end position="169"/>
    </location>
</feature>
<dbReference type="EMBL" id="LDZY01000013">
    <property type="protein sequence ID" value="KLU64560.1"/>
    <property type="molecule type" value="Genomic_DNA"/>
</dbReference>
<keyword evidence="2" id="KW-0472">Membrane</keyword>
<dbReference type="AlphaFoldDB" id="A0A0J1FM69"/>
<comment type="caution">
    <text evidence="3">The sequence shown here is derived from an EMBL/GenBank/DDBJ whole genome shotgun (WGS) entry which is preliminary data.</text>
</comment>
<reference evidence="3 4" key="1">
    <citation type="submission" date="2015-06" db="EMBL/GenBank/DDBJ databases">
        <title>Draft genome of the moderately acidophilic sulfate reducer Candidatus Desulfosporosinus acididurans strain M1.</title>
        <authorList>
            <person name="Poehlein A."/>
            <person name="Petzsch P."/>
            <person name="Johnson B.D."/>
            <person name="Schloemann M."/>
            <person name="Daniel R."/>
            <person name="Muehling M."/>
        </authorList>
    </citation>
    <scope>NUCLEOTIDE SEQUENCE [LARGE SCALE GENOMIC DNA]</scope>
    <source>
        <strain evidence="3 4">M1</strain>
    </source>
</reference>
<feature type="transmembrane region" description="Helical" evidence="2">
    <location>
        <begin position="7"/>
        <end position="26"/>
    </location>
</feature>
<protein>
    <submittedName>
        <fullName evidence="3">Uncharacterized protein</fullName>
    </submittedName>
</protein>
<keyword evidence="4" id="KW-1185">Reference proteome</keyword>
<evidence type="ECO:0000256" key="1">
    <source>
        <dbReference type="SAM" id="MobiDB-lite"/>
    </source>
</evidence>
<keyword evidence="2" id="KW-0812">Transmembrane</keyword>
<keyword evidence="2" id="KW-1133">Transmembrane helix</keyword>
<evidence type="ECO:0000313" key="4">
    <source>
        <dbReference type="Proteomes" id="UP000036356"/>
    </source>
</evidence>
<dbReference type="SUPFAM" id="SSF82171">
    <property type="entry name" value="DPP6 N-terminal domain-like"/>
    <property type="match status" value="1"/>
</dbReference>
<feature type="region of interest" description="Disordered" evidence="1">
    <location>
        <begin position="184"/>
        <end position="204"/>
    </location>
</feature>
<sequence>MNKKLRTLIVWIVVSLILQFGGYSLLNKQMEQVLGTSGTDNEPAITTKFEATVPGTGLSNIQVSYAKDYVAYMENNVLKVFNLKKGTIVFEKKPPSAQDQTLGVLNYQWLPDRNILLYFYARKNPNAVTTVKVYPAKSEVSTLTISPNTEDPKQEKAVPKTSLQPKLEKRYGNPQLTELYSLELPDSDEDAAPDDRLNPFESGSKEFPAGGKIENFVVSPVTNLMYLTVKTGSKQQLMKIDVMKKVSILSQSQEQIDNMAASDRYGTLYIDSKIGALQQITAIQYDTALQKNKRYTITKNTSDRILGVRKGKVYIGEVKNNQLVKIKTTNDLPDVKENPSLTTEWEGSIPFNSNTHAIIGVDGQLIVCNNQKAYVVRDGHLKEVTLQGDENYCSADGAELIQLKKKGTSTLVKLQPLEQLP</sequence>
<organism evidence="3 4">
    <name type="scientific">Desulfosporosinus acididurans</name>
    <dbReference type="NCBI Taxonomy" id="476652"/>
    <lineage>
        <taxon>Bacteria</taxon>
        <taxon>Bacillati</taxon>
        <taxon>Bacillota</taxon>
        <taxon>Clostridia</taxon>
        <taxon>Eubacteriales</taxon>
        <taxon>Desulfitobacteriaceae</taxon>
        <taxon>Desulfosporosinus</taxon>
    </lineage>
</organism>
<evidence type="ECO:0000256" key="2">
    <source>
        <dbReference type="SAM" id="Phobius"/>
    </source>
</evidence>